<protein>
    <recommendedName>
        <fullName evidence="3">Enoyl reductase (ER) domain-containing protein</fullName>
    </recommendedName>
</protein>
<dbReference type="Proteomes" id="UP000664132">
    <property type="component" value="Unassembled WGS sequence"/>
</dbReference>
<name>A0A8H7WDI4_9HELO</name>
<dbReference type="Pfam" id="PF00107">
    <property type="entry name" value="ADH_zinc_N"/>
    <property type="match status" value="1"/>
</dbReference>
<dbReference type="Gene3D" id="3.90.180.10">
    <property type="entry name" value="Medium-chain alcohol dehydrogenases, catalytic domain"/>
    <property type="match status" value="1"/>
</dbReference>
<comment type="similarity">
    <text evidence="1">Belongs to the zinc-containing alcohol dehydrogenase family.</text>
</comment>
<evidence type="ECO:0000256" key="1">
    <source>
        <dbReference type="ARBA" id="ARBA00008072"/>
    </source>
</evidence>
<dbReference type="InterPro" id="IPR013149">
    <property type="entry name" value="ADH-like_C"/>
</dbReference>
<dbReference type="Gene3D" id="3.40.50.720">
    <property type="entry name" value="NAD(P)-binding Rossmann-like Domain"/>
    <property type="match status" value="1"/>
</dbReference>
<evidence type="ECO:0000256" key="2">
    <source>
        <dbReference type="ARBA" id="ARBA00023002"/>
    </source>
</evidence>
<evidence type="ECO:0000313" key="5">
    <source>
        <dbReference type="Proteomes" id="UP000664132"/>
    </source>
</evidence>
<evidence type="ECO:0000259" key="3">
    <source>
        <dbReference type="SMART" id="SM00829"/>
    </source>
</evidence>
<dbReference type="InterPro" id="IPR036291">
    <property type="entry name" value="NAD(P)-bd_dom_sf"/>
</dbReference>
<dbReference type="SMART" id="SM00829">
    <property type="entry name" value="PKS_ER"/>
    <property type="match status" value="1"/>
</dbReference>
<proteinExistence type="inferred from homology"/>
<organism evidence="4 5">
    <name type="scientific">Cadophora malorum</name>
    <dbReference type="NCBI Taxonomy" id="108018"/>
    <lineage>
        <taxon>Eukaryota</taxon>
        <taxon>Fungi</taxon>
        <taxon>Dikarya</taxon>
        <taxon>Ascomycota</taxon>
        <taxon>Pezizomycotina</taxon>
        <taxon>Leotiomycetes</taxon>
        <taxon>Helotiales</taxon>
        <taxon>Ploettnerulaceae</taxon>
        <taxon>Cadophora</taxon>
    </lineage>
</organism>
<dbReference type="InterPro" id="IPR011032">
    <property type="entry name" value="GroES-like_sf"/>
</dbReference>
<accession>A0A8H7WDI4</accession>
<dbReference type="InterPro" id="IPR020843">
    <property type="entry name" value="ER"/>
</dbReference>
<dbReference type="SUPFAM" id="SSF51735">
    <property type="entry name" value="NAD(P)-binding Rossmann-fold domains"/>
    <property type="match status" value="1"/>
</dbReference>
<dbReference type="InterPro" id="IPR013154">
    <property type="entry name" value="ADH-like_N"/>
</dbReference>
<reference evidence="4" key="1">
    <citation type="submission" date="2021-02" db="EMBL/GenBank/DDBJ databases">
        <title>Genome sequence Cadophora malorum strain M34.</title>
        <authorList>
            <person name="Stefanovic E."/>
            <person name="Vu D."/>
            <person name="Scully C."/>
            <person name="Dijksterhuis J."/>
            <person name="Roader J."/>
            <person name="Houbraken J."/>
        </authorList>
    </citation>
    <scope>NUCLEOTIDE SEQUENCE</scope>
    <source>
        <strain evidence="4">M34</strain>
    </source>
</reference>
<dbReference type="InterPro" id="IPR047122">
    <property type="entry name" value="Trans-enoyl_RdTase-like"/>
</dbReference>
<comment type="caution">
    <text evidence="4">The sequence shown here is derived from an EMBL/GenBank/DDBJ whole genome shotgun (WGS) entry which is preliminary data.</text>
</comment>
<dbReference type="SUPFAM" id="SSF50129">
    <property type="entry name" value="GroES-like"/>
    <property type="match status" value="1"/>
</dbReference>
<evidence type="ECO:0000313" key="4">
    <source>
        <dbReference type="EMBL" id="KAG4422815.1"/>
    </source>
</evidence>
<dbReference type="PANTHER" id="PTHR45348">
    <property type="entry name" value="HYPOTHETICAL OXIDOREDUCTASE (EUROFUNG)"/>
    <property type="match status" value="1"/>
</dbReference>
<sequence>MSSPTSYKAAVLLSPKSRHTIETRSLPELKPDEVGIKIEATAINPVDWKMRDYDLFLPGYPAILGSDASGTVVSLGSSVHNYSIGDRVFFQGILGTPQSSTFQQYCVMPSSLIAPIPTSTSFEQAAGISLATMAVAIAFYHTIGYGMTPPWSTGGEKFGKGKAIVILGGASSVGQYAVQLAKLSGFEKIVTNSGLENIAMVKALGADIVLDRKVSGAREFVEAVGGMELAFVFDAISAPSTQRLGVEILQAVEKRSADSCLVTLHTVHPDHPDPEAVKLGLKEGKENGNGNGKVEIRQVLGLGSQKDLRYLSEPLMRALGGEEGWIAKRKFVPNRVRVVEGGLGSVDEALELNRKGVSGVKVVVRPWDGE</sequence>
<dbReference type="OrthoDB" id="10257049at2759"/>
<dbReference type="CDD" id="cd08249">
    <property type="entry name" value="enoyl_reductase_like"/>
    <property type="match status" value="1"/>
</dbReference>
<gene>
    <name evidence="4" type="ORF">IFR04_004037</name>
</gene>
<dbReference type="AlphaFoldDB" id="A0A8H7WDI4"/>
<keyword evidence="2" id="KW-0560">Oxidoreductase</keyword>
<dbReference type="EMBL" id="JAFJYH010000043">
    <property type="protein sequence ID" value="KAG4422815.1"/>
    <property type="molecule type" value="Genomic_DNA"/>
</dbReference>
<feature type="domain" description="Enoyl reductase (ER)" evidence="3">
    <location>
        <begin position="19"/>
        <end position="281"/>
    </location>
</feature>
<dbReference type="PANTHER" id="PTHR45348:SF2">
    <property type="entry name" value="ZINC-TYPE ALCOHOL DEHYDROGENASE-LIKE PROTEIN C2E1P3.01"/>
    <property type="match status" value="1"/>
</dbReference>
<dbReference type="Pfam" id="PF08240">
    <property type="entry name" value="ADH_N"/>
    <property type="match status" value="1"/>
</dbReference>
<keyword evidence="5" id="KW-1185">Reference proteome</keyword>
<dbReference type="GO" id="GO:0016651">
    <property type="term" value="F:oxidoreductase activity, acting on NAD(P)H"/>
    <property type="evidence" value="ECO:0007669"/>
    <property type="project" value="InterPro"/>
</dbReference>